<evidence type="ECO:0000256" key="3">
    <source>
        <dbReference type="ARBA" id="ARBA00022475"/>
    </source>
</evidence>
<organism evidence="10 11">
    <name type="scientific">Parafrankia irregularis</name>
    <dbReference type="NCBI Taxonomy" id="795642"/>
    <lineage>
        <taxon>Bacteria</taxon>
        <taxon>Bacillati</taxon>
        <taxon>Actinomycetota</taxon>
        <taxon>Actinomycetes</taxon>
        <taxon>Frankiales</taxon>
        <taxon>Frankiaceae</taxon>
        <taxon>Parafrankia</taxon>
    </lineage>
</organism>
<dbReference type="PROSITE" id="PS51257">
    <property type="entry name" value="PROKAR_LIPOPROTEIN"/>
    <property type="match status" value="1"/>
</dbReference>
<keyword evidence="5" id="KW-0472">Membrane</keyword>
<evidence type="ECO:0000256" key="4">
    <source>
        <dbReference type="ARBA" id="ARBA00022729"/>
    </source>
</evidence>
<dbReference type="GO" id="GO:0005886">
    <property type="term" value="C:plasma membrane"/>
    <property type="evidence" value="ECO:0007669"/>
    <property type="project" value="UniProtKB-SubCell"/>
</dbReference>
<evidence type="ECO:0000256" key="1">
    <source>
        <dbReference type="ARBA" id="ARBA00004193"/>
    </source>
</evidence>
<evidence type="ECO:0000256" key="6">
    <source>
        <dbReference type="ARBA" id="ARBA00023288"/>
    </source>
</evidence>
<feature type="signal peptide" evidence="8">
    <location>
        <begin position="1"/>
        <end position="28"/>
    </location>
</feature>
<dbReference type="Proteomes" id="UP000198802">
    <property type="component" value="Unassembled WGS sequence"/>
</dbReference>
<reference evidence="11" key="1">
    <citation type="submission" date="2015-11" db="EMBL/GenBank/DDBJ databases">
        <authorList>
            <person name="Varghese N."/>
        </authorList>
    </citation>
    <scope>NUCLEOTIDE SEQUENCE [LARGE SCALE GENOMIC DNA]</scope>
    <source>
        <strain evidence="11">DSM 45899</strain>
    </source>
</reference>
<evidence type="ECO:0000313" key="10">
    <source>
        <dbReference type="EMBL" id="CUU54757.1"/>
    </source>
</evidence>
<accession>A0A0S4QGX3</accession>
<proteinExistence type="inferred from homology"/>
<sequence length="369" mass="37548">MTARFSLHRAIPRLTAVSAAALSLALVAACGDNSTSATSAENGASAAPAAGTVPAGEPDVNGDGKIVIGILSPGDTNDNGYYESFVASAKTFAADQGWQIITQDKINPADAVSAARNVCRQGVDLVAVGASELKDALPVAQEAVCAKTAWYVAAGQGVELTPYISTSQDDVNESLLAAGYAAGLLMKENGDTKAGYVTGPEADFSVLAYKAFKAGIREVIPDAEVLATYTGSFDDAAKGQEAAQAQINQGVKMFYPYLGGATDAAAKIASDAGVPTLTPGTDRCSDPTAKFAISAIFSPGDYFAAALKDFSAGTLKMGVTRHWKMGVDAVPTVKVCAGTDEQTAAVNKFISDIGSGAIVPADEVAKLGG</sequence>
<dbReference type="InterPro" id="IPR028082">
    <property type="entry name" value="Peripla_BP_I"/>
</dbReference>
<feature type="domain" description="ABC transporter substrate-binding protein PnrA-like" evidence="9">
    <location>
        <begin position="66"/>
        <end position="328"/>
    </location>
</feature>
<evidence type="ECO:0000256" key="2">
    <source>
        <dbReference type="ARBA" id="ARBA00008610"/>
    </source>
</evidence>
<dbReference type="InterPro" id="IPR003760">
    <property type="entry name" value="PnrA-like"/>
</dbReference>
<keyword evidence="4 8" id="KW-0732">Signal</keyword>
<comment type="subcellular location">
    <subcellularLocation>
        <location evidence="1">Cell membrane</location>
        <topology evidence="1">Lipid-anchor</topology>
    </subcellularLocation>
</comment>
<feature type="region of interest" description="Disordered" evidence="7">
    <location>
        <begin position="37"/>
        <end position="58"/>
    </location>
</feature>
<dbReference type="PANTHER" id="PTHR34296">
    <property type="entry name" value="TRANSCRIPTIONAL ACTIVATOR PROTEIN MED"/>
    <property type="match status" value="1"/>
</dbReference>
<keyword evidence="6" id="KW-0449">Lipoprotein</keyword>
<evidence type="ECO:0000256" key="8">
    <source>
        <dbReference type="SAM" id="SignalP"/>
    </source>
</evidence>
<dbReference type="PANTHER" id="PTHR34296:SF2">
    <property type="entry name" value="ABC TRANSPORTER GUANOSINE-BINDING PROTEIN NUPN"/>
    <property type="match status" value="1"/>
</dbReference>
<name>A0A0S4QGX3_9ACTN</name>
<dbReference type="AlphaFoldDB" id="A0A0S4QGX3"/>
<keyword evidence="3" id="KW-1003">Cell membrane</keyword>
<feature type="chain" id="PRO_5038573426" evidence="8">
    <location>
        <begin position="29"/>
        <end position="369"/>
    </location>
</feature>
<dbReference type="InterPro" id="IPR050957">
    <property type="entry name" value="BMP_lipoprotein"/>
</dbReference>
<dbReference type="Pfam" id="PF02608">
    <property type="entry name" value="Bmp"/>
    <property type="match status" value="1"/>
</dbReference>
<dbReference type="EMBL" id="FAOZ01000003">
    <property type="protein sequence ID" value="CUU54757.1"/>
    <property type="molecule type" value="Genomic_DNA"/>
</dbReference>
<protein>
    <submittedName>
        <fullName evidence="10">Basic membrane protein A</fullName>
    </submittedName>
</protein>
<evidence type="ECO:0000256" key="5">
    <source>
        <dbReference type="ARBA" id="ARBA00023136"/>
    </source>
</evidence>
<dbReference type="RefSeq" id="WP_091272559.1">
    <property type="nucleotide sequence ID" value="NZ_FAOZ01000003.1"/>
</dbReference>
<evidence type="ECO:0000313" key="11">
    <source>
        <dbReference type="Proteomes" id="UP000198802"/>
    </source>
</evidence>
<evidence type="ECO:0000259" key="9">
    <source>
        <dbReference type="Pfam" id="PF02608"/>
    </source>
</evidence>
<comment type="similarity">
    <text evidence="2">Belongs to the BMP lipoprotein family.</text>
</comment>
<keyword evidence="11" id="KW-1185">Reference proteome</keyword>
<gene>
    <name evidence="10" type="ORF">Ga0074812_103247</name>
</gene>
<dbReference type="Gene3D" id="3.40.50.2300">
    <property type="match status" value="2"/>
</dbReference>
<evidence type="ECO:0000256" key="7">
    <source>
        <dbReference type="SAM" id="MobiDB-lite"/>
    </source>
</evidence>
<dbReference type="SUPFAM" id="SSF53822">
    <property type="entry name" value="Periplasmic binding protein-like I"/>
    <property type="match status" value="1"/>
</dbReference>